<keyword evidence="3" id="KW-0813">Transport</keyword>
<feature type="region of interest" description="Disordered" evidence="9">
    <location>
        <begin position="14"/>
        <end position="40"/>
    </location>
</feature>
<reference evidence="11 12" key="1">
    <citation type="journal article" date="2016" name="Mol. Biol. Evol.">
        <title>Comparative Genomics of Early-Diverging Mushroom-Forming Fungi Provides Insights into the Origins of Lignocellulose Decay Capabilities.</title>
        <authorList>
            <person name="Nagy L.G."/>
            <person name="Riley R."/>
            <person name="Tritt A."/>
            <person name="Adam C."/>
            <person name="Daum C."/>
            <person name="Floudas D."/>
            <person name="Sun H."/>
            <person name="Yadav J.S."/>
            <person name="Pangilinan J."/>
            <person name="Larsson K.H."/>
            <person name="Matsuura K."/>
            <person name="Barry K."/>
            <person name="Labutti K."/>
            <person name="Kuo R."/>
            <person name="Ohm R.A."/>
            <person name="Bhattacharya S.S."/>
            <person name="Shirouzu T."/>
            <person name="Yoshinaga Y."/>
            <person name="Martin F.M."/>
            <person name="Grigoriev I.V."/>
            <person name="Hibbett D.S."/>
        </authorList>
    </citation>
    <scope>NUCLEOTIDE SEQUENCE [LARGE SCALE GENOMIC DNA]</scope>
    <source>
        <strain evidence="11 12">TUFC12733</strain>
    </source>
</reference>
<feature type="transmembrane region" description="Helical" evidence="10">
    <location>
        <begin position="791"/>
        <end position="811"/>
    </location>
</feature>
<feature type="transmembrane region" description="Helical" evidence="10">
    <location>
        <begin position="675"/>
        <end position="698"/>
    </location>
</feature>
<dbReference type="InterPro" id="IPR004813">
    <property type="entry name" value="OPT"/>
</dbReference>
<dbReference type="OrthoDB" id="9986677at2759"/>
<comment type="similarity">
    <text evidence="2">Belongs to the oligopeptide OPT transporter family.</text>
</comment>
<evidence type="ECO:0000256" key="4">
    <source>
        <dbReference type="ARBA" id="ARBA00022692"/>
    </source>
</evidence>
<evidence type="ECO:0000256" key="1">
    <source>
        <dbReference type="ARBA" id="ARBA00004141"/>
    </source>
</evidence>
<sequence length="871" mass="98482">MSFGLGILNTPTTATYAPLRNDDDHGHARSPSYGLGMPSRPSLELFSSSTMRDDVFGEKQGQLSDDGDEGLNTPLIASATRHGRFVEDGPEEKTLGAEDEDRYAELPKVVREVVDFDDDPSEPTMTFRYFILSSFFVIMGAFLSQMGWFRTTHAPFSTFIVAIASHYFGRWWEQLLPDWNIRIGRWTLSVNPGPFGIKEHVLIVLTAGAGAHSNMGEILVSVKEIFYQESMNPMYAILFMWASMWTGFSYAAFARNFLVYNPEIPWPTALQQVAVFKALRGTRTKMQLPKTPTVVPAPVSRNQTPVTARFRSSTASRAKSTVGTPSPAATPITAASPSPSPPPGFFQQREAAKLRSVQMRFFWCVFLAIFVWQFLPEFAFPMLSSLALFCWFAPPSAAAKFIGSGIGGMGFLNFTLDWSNVTSIVITQPWYVQVIIFIAFVINCWVLIPIAKFGHMWGADTFDVMSNKLFTENGTLYPFHKIMTPTAEFNVTAFEEIGMVRAGPQYMWGLFFQYASYTSALVWLGLFHGEDVWKVLKGQFGGGKKVVYTDKLNWIMKTYKEVPIKWYIILFAISFTINFLLVLKGELYLPWWTYIIALIIGATFLLPMGFVYAVSGFGVHVGILNELIFGYMAPSKHPLASLVYRTVSGQCWYRAATILEDQKIGHYLHIPPRDVFFSQIWGSIIGIPVNYITIRWILDTKMDFLTGKEKDPLNQWTGQTPIAYNSAAVQYGLVGPARLFRHPAYAPLPLGFILGAAVPFLIYYLNKRFPKRGFNLWNSTILFSSMGHFRGYISTGPLTSIILGFISNFWLRRFHHDDIWKPFAYMFGAASDAGFNLNMLFMFILTSIFHKFKMIQWWGNDPASIERCFVN</sequence>
<dbReference type="NCBIfam" id="TIGR00728">
    <property type="entry name" value="OPT_sfam"/>
    <property type="match status" value="1"/>
</dbReference>
<dbReference type="Proteomes" id="UP000076738">
    <property type="component" value="Unassembled WGS sequence"/>
</dbReference>
<evidence type="ECO:0000313" key="11">
    <source>
        <dbReference type="EMBL" id="KZO95366.1"/>
    </source>
</evidence>
<dbReference type="EMBL" id="KV417289">
    <property type="protein sequence ID" value="KZO95366.1"/>
    <property type="molecule type" value="Genomic_DNA"/>
</dbReference>
<evidence type="ECO:0000256" key="7">
    <source>
        <dbReference type="ARBA" id="ARBA00022989"/>
    </source>
</evidence>
<keyword evidence="5" id="KW-0571">Peptide transport</keyword>
<feature type="transmembrane region" description="Helical" evidence="10">
    <location>
        <begin position="566"/>
        <end position="585"/>
    </location>
</feature>
<feature type="compositionally biased region" description="Polar residues" evidence="9">
    <location>
        <begin position="307"/>
        <end position="323"/>
    </location>
</feature>
<feature type="transmembrane region" description="Helical" evidence="10">
    <location>
        <begin position="129"/>
        <end position="149"/>
    </location>
</feature>
<gene>
    <name evidence="11" type="ORF">CALVIDRAFT_564779</name>
</gene>
<feature type="transmembrane region" description="Helical" evidence="10">
    <location>
        <begin position="744"/>
        <end position="765"/>
    </location>
</feature>
<dbReference type="GO" id="GO:0015031">
    <property type="term" value="P:protein transport"/>
    <property type="evidence" value="ECO:0007669"/>
    <property type="project" value="UniProtKB-KW"/>
</dbReference>
<evidence type="ECO:0000256" key="8">
    <source>
        <dbReference type="ARBA" id="ARBA00023136"/>
    </source>
</evidence>
<feature type="transmembrane region" description="Helical" evidence="10">
    <location>
        <begin position="234"/>
        <end position="253"/>
    </location>
</feature>
<evidence type="ECO:0000256" key="6">
    <source>
        <dbReference type="ARBA" id="ARBA00022927"/>
    </source>
</evidence>
<dbReference type="AlphaFoldDB" id="A0A167L648"/>
<evidence type="ECO:0000256" key="5">
    <source>
        <dbReference type="ARBA" id="ARBA00022856"/>
    </source>
</evidence>
<feature type="transmembrane region" description="Helical" evidence="10">
    <location>
        <begin position="395"/>
        <end position="418"/>
    </location>
</feature>
<keyword evidence="7 10" id="KW-1133">Transmembrane helix</keyword>
<keyword evidence="8 10" id="KW-0472">Membrane</keyword>
<evidence type="ECO:0000256" key="2">
    <source>
        <dbReference type="ARBA" id="ARBA00008807"/>
    </source>
</evidence>
<organism evidence="11 12">
    <name type="scientific">Calocera viscosa (strain TUFC12733)</name>
    <dbReference type="NCBI Taxonomy" id="1330018"/>
    <lineage>
        <taxon>Eukaryota</taxon>
        <taxon>Fungi</taxon>
        <taxon>Dikarya</taxon>
        <taxon>Basidiomycota</taxon>
        <taxon>Agaricomycotina</taxon>
        <taxon>Dacrymycetes</taxon>
        <taxon>Dacrymycetales</taxon>
        <taxon>Dacrymycetaceae</taxon>
        <taxon>Calocera</taxon>
    </lineage>
</organism>
<feature type="transmembrane region" description="Helical" evidence="10">
    <location>
        <begin position="430"/>
        <end position="448"/>
    </location>
</feature>
<proteinExistence type="inferred from homology"/>
<dbReference type="Pfam" id="PF03169">
    <property type="entry name" value="OPT"/>
    <property type="match status" value="1"/>
</dbReference>
<keyword evidence="6" id="KW-0653">Protein transport</keyword>
<dbReference type="GO" id="GO:0016020">
    <property type="term" value="C:membrane"/>
    <property type="evidence" value="ECO:0007669"/>
    <property type="project" value="UniProtKB-SubCell"/>
</dbReference>
<dbReference type="InterPro" id="IPR004648">
    <property type="entry name" value="Oligpept_transpt"/>
</dbReference>
<feature type="compositionally biased region" description="Low complexity" evidence="9">
    <location>
        <begin position="324"/>
        <end position="337"/>
    </location>
</feature>
<keyword evidence="4 10" id="KW-0812">Transmembrane</keyword>
<evidence type="ECO:0000313" key="12">
    <source>
        <dbReference type="Proteomes" id="UP000076738"/>
    </source>
</evidence>
<dbReference type="PANTHER" id="PTHR22601">
    <property type="entry name" value="ISP4 LIKE PROTEIN"/>
    <property type="match status" value="1"/>
</dbReference>
<feature type="transmembrane region" description="Helical" evidence="10">
    <location>
        <begin position="823"/>
        <end position="845"/>
    </location>
</feature>
<feature type="transmembrane region" description="Helical" evidence="10">
    <location>
        <begin position="506"/>
        <end position="527"/>
    </location>
</feature>
<accession>A0A167L648</accession>
<feature type="region of interest" description="Disordered" evidence="9">
    <location>
        <begin position="307"/>
        <end position="343"/>
    </location>
</feature>
<keyword evidence="12" id="KW-1185">Reference proteome</keyword>
<dbReference type="GO" id="GO:0035673">
    <property type="term" value="F:oligopeptide transmembrane transporter activity"/>
    <property type="evidence" value="ECO:0007669"/>
    <property type="project" value="InterPro"/>
</dbReference>
<protein>
    <submittedName>
        <fullName evidence="11">OPT superfamily oligopeptide transporter</fullName>
    </submittedName>
</protein>
<feature type="transmembrane region" description="Helical" evidence="10">
    <location>
        <begin position="357"/>
        <end position="375"/>
    </location>
</feature>
<evidence type="ECO:0000256" key="3">
    <source>
        <dbReference type="ARBA" id="ARBA00022448"/>
    </source>
</evidence>
<comment type="subcellular location">
    <subcellularLocation>
        <location evidence="1">Membrane</location>
        <topology evidence="1">Multi-pass membrane protein</topology>
    </subcellularLocation>
</comment>
<name>A0A167L648_CALVF</name>
<feature type="transmembrane region" description="Helical" evidence="10">
    <location>
        <begin position="591"/>
        <end position="614"/>
    </location>
</feature>
<evidence type="ECO:0000256" key="9">
    <source>
        <dbReference type="SAM" id="MobiDB-lite"/>
    </source>
</evidence>
<evidence type="ECO:0000256" key="10">
    <source>
        <dbReference type="SAM" id="Phobius"/>
    </source>
</evidence>